<gene>
    <name evidence="1" type="ORF">Tco_0841765</name>
</gene>
<reference evidence="1" key="2">
    <citation type="submission" date="2022-01" db="EMBL/GenBank/DDBJ databases">
        <authorList>
            <person name="Yamashiro T."/>
            <person name="Shiraishi A."/>
            <person name="Satake H."/>
            <person name="Nakayama K."/>
        </authorList>
    </citation>
    <scope>NUCLEOTIDE SEQUENCE</scope>
</reference>
<name>A0ABQ5B0R0_9ASTR</name>
<dbReference type="EMBL" id="BQNB010012738">
    <property type="protein sequence ID" value="GJT07303.1"/>
    <property type="molecule type" value="Genomic_DNA"/>
</dbReference>
<evidence type="ECO:0000313" key="2">
    <source>
        <dbReference type="Proteomes" id="UP001151760"/>
    </source>
</evidence>
<sequence length="135" mass="15645">MQMSMDEELAKKLFEEEQAKAMAEQEQEMINFEAALELQKQLKNWEDVVLKLVNYTSSEKFFGVNIAESRRIQDEVFQGNEVTKTFGHIFEKVGDQISILAPMDLKRKRADGSLELQDLQFEGTPIEHDEKMKSV</sequence>
<dbReference type="Proteomes" id="UP001151760">
    <property type="component" value="Unassembled WGS sequence"/>
</dbReference>
<keyword evidence="2" id="KW-1185">Reference proteome</keyword>
<proteinExistence type="predicted"/>
<organism evidence="1 2">
    <name type="scientific">Tanacetum coccineum</name>
    <dbReference type="NCBI Taxonomy" id="301880"/>
    <lineage>
        <taxon>Eukaryota</taxon>
        <taxon>Viridiplantae</taxon>
        <taxon>Streptophyta</taxon>
        <taxon>Embryophyta</taxon>
        <taxon>Tracheophyta</taxon>
        <taxon>Spermatophyta</taxon>
        <taxon>Magnoliopsida</taxon>
        <taxon>eudicotyledons</taxon>
        <taxon>Gunneridae</taxon>
        <taxon>Pentapetalae</taxon>
        <taxon>asterids</taxon>
        <taxon>campanulids</taxon>
        <taxon>Asterales</taxon>
        <taxon>Asteraceae</taxon>
        <taxon>Asteroideae</taxon>
        <taxon>Anthemideae</taxon>
        <taxon>Anthemidinae</taxon>
        <taxon>Tanacetum</taxon>
    </lineage>
</organism>
<reference evidence="1" key="1">
    <citation type="journal article" date="2022" name="Int. J. Mol. Sci.">
        <title>Draft Genome of Tanacetum Coccineum: Genomic Comparison of Closely Related Tanacetum-Family Plants.</title>
        <authorList>
            <person name="Yamashiro T."/>
            <person name="Shiraishi A."/>
            <person name="Nakayama K."/>
            <person name="Satake H."/>
        </authorList>
    </citation>
    <scope>NUCLEOTIDE SEQUENCE</scope>
</reference>
<comment type="caution">
    <text evidence="1">The sequence shown here is derived from an EMBL/GenBank/DDBJ whole genome shotgun (WGS) entry which is preliminary data.</text>
</comment>
<accession>A0ABQ5B0R0</accession>
<protein>
    <submittedName>
        <fullName evidence="1">Uncharacterized protein</fullName>
    </submittedName>
</protein>
<evidence type="ECO:0000313" key="1">
    <source>
        <dbReference type="EMBL" id="GJT07303.1"/>
    </source>
</evidence>